<keyword evidence="3" id="KW-0689">Ribosomal protein</keyword>
<evidence type="ECO:0000313" key="4">
    <source>
        <dbReference type="EnsemblProtists" id="EKX42737"/>
    </source>
</evidence>
<feature type="compositionally biased region" description="Low complexity" evidence="1">
    <location>
        <begin position="718"/>
        <end position="736"/>
    </location>
</feature>
<organism evidence="3">
    <name type="scientific">Guillardia theta (strain CCMP2712)</name>
    <name type="common">Cryptophyte</name>
    <dbReference type="NCBI Taxonomy" id="905079"/>
    <lineage>
        <taxon>Eukaryota</taxon>
        <taxon>Cryptophyceae</taxon>
        <taxon>Pyrenomonadales</taxon>
        <taxon>Geminigeraceae</taxon>
        <taxon>Guillardia</taxon>
    </lineage>
</organism>
<feature type="region of interest" description="Disordered" evidence="1">
    <location>
        <begin position="248"/>
        <end position="292"/>
    </location>
</feature>
<evidence type="ECO:0000256" key="1">
    <source>
        <dbReference type="SAM" id="MobiDB-lite"/>
    </source>
</evidence>
<dbReference type="RefSeq" id="XP_005829717.1">
    <property type="nucleotide sequence ID" value="XM_005829660.1"/>
</dbReference>
<dbReference type="GeneID" id="17299370"/>
<feature type="compositionally biased region" description="Basic and acidic residues" evidence="1">
    <location>
        <begin position="249"/>
        <end position="274"/>
    </location>
</feature>
<keyword evidence="2" id="KW-0732">Signal</keyword>
<feature type="chain" id="PRO_5008770826" evidence="2">
    <location>
        <begin position="28"/>
        <end position="780"/>
    </location>
</feature>
<keyword evidence="5" id="KW-1185">Reference proteome</keyword>
<feature type="compositionally biased region" description="Low complexity" evidence="1">
    <location>
        <begin position="278"/>
        <end position="291"/>
    </location>
</feature>
<proteinExistence type="predicted"/>
<feature type="signal peptide" evidence="2">
    <location>
        <begin position="1"/>
        <end position="27"/>
    </location>
</feature>
<feature type="compositionally biased region" description="Acidic residues" evidence="1">
    <location>
        <begin position="552"/>
        <end position="568"/>
    </location>
</feature>
<gene>
    <name evidence="3" type="ORF">GUITHDRAFT_164070</name>
</gene>
<evidence type="ECO:0000313" key="5">
    <source>
        <dbReference type="Proteomes" id="UP000011087"/>
    </source>
</evidence>
<reference evidence="5" key="2">
    <citation type="submission" date="2012-11" db="EMBL/GenBank/DDBJ databases">
        <authorList>
            <person name="Kuo A."/>
            <person name="Curtis B.A."/>
            <person name="Tanifuji G."/>
            <person name="Burki F."/>
            <person name="Gruber A."/>
            <person name="Irimia M."/>
            <person name="Maruyama S."/>
            <person name="Arias M.C."/>
            <person name="Ball S.G."/>
            <person name="Gile G.H."/>
            <person name="Hirakawa Y."/>
            <person name="Hopkins J.F."/>
            <person name="Rensing S.A."/>
            <person name="Schmutz J."/>
            <person name="Symeonidi A."/>
            <person name="Elias M."/>
            <person name="Eveleigh R.J."/>
            <person name="Herman E.K."/>
            <person name="Klute M.J."/>
            <person name="Nakayama T."/>
            <person name="Obornik M."/>
            <person name="Reyes-Prieto A."/>
            <person name="Armbrust E.V."/>
            <person name="Aves S.J."/>
            <person name="Beiko R.G."/>
            <person name="Coutinho P."/>
            <person name="Dacks J.B."/>
            <person name="Durnford D.G."/>
            <person name="Fast N.M."/>
            <person name="Green B.R."/>
            <person name="Grisdale C."/>
            <person name="Hempe F."/>
            <person name="Henrissat B."/>
            <person name="Hoppner M.P."/>
            <person name="Ishida K.-I."/>
            <person name="Kim E."/>
            <person name="Koreny L."/>
            <person name="Kroth P.G."/>
            <person name="Liu Y."/>
            <person name="Malik S.-B."/>
            <person name="Maier U.G."/>
            <person name="McRose D."/>
            <person name="Mock T."/>
            <person name="Neilson J.A."/>
            <person name="Onodera N.T."/>
            <person name="Poole A.M."/>
            <person name="Pritham E.J."/>
            <person name="Richards T.A."/>
            <person name="Rocap G."/>
            <person name="Roy S.W."/>
            <person name="Sarai C."/>
            <person name="Schaack S."/>
            <person name="Shirato S."/>
            <person name="Slamovits C.H."/>
            <person name="Spencer D.F."/>
            <person name="Suzuki S."/>
            <person name="Worden A.Z."/>
            <person name="Zauner S."/>
            <person name="Barry K."/>
            <person name="Bell C."/>
            <person name="Bharti A.K."/>
            <person name="Crow J.A."/>
            <person name="Grimwood J."/>
            <person name="Kramer R."/>
            <person name="Lindquist E."/>
            <person name="Lucas S."/>
            <person name="Salamov A."/>
            <person name="McFadden G.I."/>
            <person name="Lane C.E."/>
            <person name="Keeling P.J."/>
            <person name="Gray M.W."/>
            <person name="Grigoriev I.V."/>
            <person name="Archibald J.M."/>
        </authorList>
    </citation>
    <scope>NUCLEOTIDE SEQUENCE</scope>
    <source>
        <strain evidence="5">CCMP2712</strain>
    </source>
</reference>
<protein>
    <submittedName>
        <fullName evidence="3">60S ribosomal protein L22, PPC-targeted</fullName>
    </submittedName>
</protein>
<feature type="region of interest" description="Disordered" evidence="1">
    <location>
        <begin position="552"/>
        <end position="614"/>
    </location>
</feature>
<dbReference type="EMBL" id="JH993015">
    <property type="protein sequence ID" value="EKX42737.1"/>
    <property type="molecule type" value="Genomic_DNA"/>
</dbReference>
<keyword evidence="3" id="KW-0687">Ribonucleoprotein</keyword>
<dbReference type="EnsemblProtists" id="EKX42737">
    <property type="protein sequence ID" value="EKX42737"/>
    <property type="gene ID" value="GUITHDRAFT_164070"/>
</dbReference>
<dbReference type="Proteomes" id="UP000011087">
    <property type="component" value="Unassembled WGS sequence"/>
</dbReference>
<feature type="compositionally biased region" description="Low complexity" evidence="1">
    <location>
        <begin position="595"/>
        <end position="614"/>
    </location>
</feature>
<feature type="compositionally biased region" description="Polar residues" evidence="1">
    <location>
        <begin position="406"/>
        <end position="415"/>
    </location>
</feature>
<reference evidence="3 5" key="1">
    <citation type="journal article" date="2012" name="Nature">
        <title>Algal genomes reveal evolutionary mosaicism and the fate of nucleomorphs.</title>
        <authorList>
            <consortium name="DOE Joint Genome Institute"/>
            <person name="Curtis B.A."/>
            <person name="Tanifuji G."/>
            <person name="Burki F."/>
            <person name="Gruber A."/>
            <person name="Irimia M."/>
            <person name="Maruyama S."/>
            <person name="Arias M.C."/>
            <person name="Ball S.G."/>
            <person name="Gile G.H."/>
            <person name="Hirakawa Y."/>
            <person name="Hopkins J.F."/>
            <person name="Kuo A."/>
            <person name="Rensing S.A."/>
            <person name="Schmutz J."/>
            <person name="Symeonidi A."/>
            <person name="Elias M."/>
            <person name="Eveleigh R.J."/>
            <person name="Herman E.K."/>
            <person name="Klute M.J."/>
            <person name="Nakayama T."/>
            <person name="Obornik M."/>
            <person name="Reyes-Prieto A."/>
            <person name="Armbrust E.V."/>
            <person name="Aves S.J."/>
            <person name="Beiko R.G."/>
            <person name="Coutinho P."/>
            <person name="Dacks J.B."/>
            <person name="Durnford D.G."/>
            <person name="Fast N.M."/>
            <person name="Green B.R."/>
            <person name="Grisdale C.J."/>
            <person name="Hempel F."/>
            <person name="Henrissat B."/>
            <person name="Hoppner M.P."/>
            <person name="Ishida K."/>
            <person name="Kim E."/>
            <person name="Koreny L."/>
            <person name="Kroth P.G."/>
            <person name="Liu Y."/>
            <person name="Malik S.B."/>
            <person name="Maier U.G."/>
            <person name="McRose D."/>
            <person name="Mock T."/>
            <person name="Neilson J.A."/>
            <person name="Onodera N.T."/>
            <person name="Poole A.M."/>
            <person name="Pritham E.J."/>
            <person name="Richards T.A."/>
            <person name="Rocap G."/>
            <person name="Roy S.W."/>
            <person name="Sarai C."/>
            <person name="Schaack S."/>
            <person name="Shirato S."/>
            <person name="Slamovits C.H."/>
            <person name="Spencer D.F."/>
            <person name="Suzuki S."/>
            <person name="Worden A.Z."/>
            <person name="Zauner S."/>
            <person name="Barry K."/>
            <person name="Bell C."/>
            <person name="Bharti A.K."/>
            <person name="Crow J.A."/>
            <person name="Grimwood J."/>
            <person name="Kramer R."/>
            <person name="Lindquist E."/>
            <person name="Lucas S."/>
            <person name="Salamov A."/>
            <person name="McFadden G.I."/>
            <person name="Lane C.E."/>
            <person name="Keeling P.J."/>
            <person name="Gray M.W."/>
            <person name="Grigoriev I.V."/>
            <person name="Archibald J.M."/>
        </authorList>
    </citation>
    <scope>NUCLEOTIDE SEQUENCE</scope>
    <source>
        <strain evidence="3 5">CCMP2712</strain>
    </source>
</reference>
<feature type="compositionally biased region" description="Low complexity" evidence="1">
    <location>
        <begin position="434"/>
        <end position="446"/>
    </location>
</feature>
<sequence length="780" mass="83627">MPVQEQTRRRNVALVVLSSALAIIALAAVEHERVKVAETGTSVLCGTLFSCLDNLDTGSRYHALEHRMVKSRASALLASEKGCHGKGCLMSQRNSKPSDKKSAVETLNGFNIFDFGGEAQDSVLPRSKIEEYQQPGDVEGDVAVDASATTPFADLVGHDRIVPFTEHGRFLQPGDVPGDVPDRHHETGPFSIFGLFKDEDENLLTGETVEQACCRCIPGAPDYRESLPQSSSTGGNVFANWFSYPSSTAHEERKGGHGEKVKSERKGPNEEAKPAQEGAAASSGATPSPATDFPVVEAFPLVEAQPADVSPSPSNSNSTAARRLLQAVQRAHGARLTILKEGYMLVHIPVTAKPGEYYKAMTPSGETWAFKVPDVLPPNRIVKVHMPDLSSAPAHMAVRSKRMSLQEVNSSSNETEIIVPPLGGNASMEGNETAESPAPEQGAEPGAAEEDRPMEPSFPPPSMKAKSNEPCCMCPLYDEKTGEIEGWLSDAPRDELKAARKYLYVARAIAVRDEEVNKQLNGSTIHWEGMFPSRKYACCRLELPCCYEEMEEGENSTSSEEIESEQTAEDNTTVTDENRAMTGGNETDMPAVGMSNGTSNASVSSNASLSGESSAPEIVIGAENVTGTVRVERWERGVDHAMSFQHLSQALRHFMKSKLHAAKKAEQQGKGKKLMSDQARKIVKIVKQQAVKSHPQSPLPVVASKSRAAGASLPVRPAAPTAKSSSSSSPHPSRLSPLAKIVRAKLSKLPPAEVAPVAAAAVPVKGIARPVQAIAAPMKK</sequence>
<dbReference type="AlphaFoldDB" id="L1J356"/>
<feature type="region of interest" description="Disordered" evidence="1">
    <location>
        <begin position="688"/>
        <end position="736"/>
    </location>
</feature>
<dbReference type="KEGG" id="gtt:GUITHDRAFT_164070"/>
<reference evidence="4" key="3">
    <citation type="submission" date="2016-03" db="UniProtKB">
        <authorList>
            <consortium name="EnsemblProtists"/>
        </authorList>
    </citation>
    <scope>IDENTIFICATION</scope>
</reference>
<dbReference type="PaxDb" id="55529-EKX42737"/>
<dbReference type="HOGENOM" id="CLU_359215_0_0_1"/>
<accession>L1J356</accession>
<evidence type="ECO:0000256" key="2">
    <source>
        <dbReference type="SAM" id="SignalP"/>
    </source>
</evidence>
<feature type="region of interest" description="Disordered" evidence="1">
    <location>
        <begin position="405"/>
        <end position="467"/>
    </location>
</feature>
<name>L1J356_GUITC</name>
<evidence type="ECO:0000313" key="3">
    <source>
        <dbReference type="EMBL" id="EKX42737.1"/>
    </source>
</evidence>
<dbReference type="GO" id="GO:0005840">
    <property type="term" value="C:ribosome"/>
    <property type="evidence" value="ECO:0007669"/>
    <property type="project" value="UniProtKB-KW"/>
</dbReference>